<dbReference type="InterPro" id="IPR028989">
    <property type="entry name" value="RimP_N"/>
</dbReference>
<comment type="function">
    <text evidence="3">Required for maturation of 30S ribosomal subunits.</text>
</comment>
<dbReference type="EMBL" id="DF820491">
    <property type="protein sequence ID" value="GAK31253.1"/>
    <property type="molecule type" value="Genomic_DNA"/>
</dbReference>
<dbReference type="InterPro" id="IPR036847">
    <property type="entry name" value="RimP_C_sf"/>
</dbReference>
<feature type="domain" description="Ribosome maturation factor RimP C-terminal" evidence="5">
    <location>
        <begin position="89"/>
        <end position="156"/>
    </location>
</feature>
<evidence type="ECO:0000256" key="2">
    <source>
        <dbReference type="ARBA" id="ARBA00022517"/>
    </source>
</evidence>
<keyword evidence="1 3" id="KW-0963">Cytoplasm</keyword>
<dbReference type="AlphaFoldDB" id="A0A069CVK8"/>
<dbReference type="Pfam" id="PF02576">
    <property type="entry name" value="RimP_N"/>
    <property type="match status" value="1"/>
</dbReference>
<dbReference type="Proteomes" id="UP000030643">
    <property type="component" value="Unassembled WGS sequence"/>
</dbReference>
<dbReference type="PANTHER" id="PTHR33867">
    <property type="entry name" value="RIBOSOME MATURATION FACTOR RIMP"/>
    <property type="match status" value="1"/>
</dbReference>
<comment type="similarity">
    <text evidence="3">Belongs to the RimP family.</text>
</comment>
<dbReference type="OrthoDB" id="9805006at2"/>
<evidence type="ECO:0000256" key="1">
    <source>
        <dbReference type="ARBA" id="ARBA00022490"/>
    </source>
</evidence>
<evidence type="ECO:0000259" key="5">
    <source>
        <dbReference type="Pfam" id="PF17384"/>
    </source>
</evidence>
<keyword evidence="7" id="KW-1185">Reference proteome</keyword>
<dbReference type="SUPFAM" id="SSF75420">
    <property type="entry name" value="YhbC-like, N-terminal domain"/>
    <property type="match status" value="1"/>
</dbReference>
<dbReference type="eggNOG" id="COG0779">
    <property type="taxonomic scope" value="Bacteria"/>
</dbReference>
<feature type="domain" description="Ribosome maturation factor RimP N-terminal" evidence="4">
    <location>
        <begin position="12"/>
        <end position="85"/>
    </location>
</feature>
<gene>
    <name evidence="3 6" type="primary">rimP</name>
    <name evidence="6" type="ORF">WOSG25_080850</name>
</gene>
<dbReference type="Gene3D" id="3.30.300.70">
    <property type="entry name" value="RimP-like superfamily, N-terminal"/>
    <property type="match status" value="1"/>
</dbReference>
<dbReference type="InterPro" id="IPR035956">
    <property type="entry name" value="RimP_N_sf"/>
</dbReference>
<proteinExistence type="inferred from homology"/>
<keyword evidence="2 3" id="KW-0690">Ribosome biogenesis</keyword>
<evidence type="ECO:0000259" key="4">
    <source>
        <dbReference type="Pfam" id="PF02576"/>
    </source>
</evidence>
<dbReference type="InterPro" id="IPR028998">
    <property type="entry name" value="RimP_C"/>
</dbReference>
<evidence type="ECO:0000313" key="6">
    <source>
        <dbReference type="EMBL" id="GAK31253.1"/>
    </source>
</evidence>
<evidence type="ECO:0000313" key="7">
    <source>
        <dbReference type="Proteomes" id="UP000030643"/>
    </source>
</evidence>
<protein>
    <recommendedName>
        <fullName evidence="3">Ribosome maturation factor RimP</fullName>
    </recommendedName>
</protein>
<dbReference type="GO" id="GO:0006412">
    <property type="term" value="P:translation"/>
    <property type="evidence" value="ECO:0007669"/>
    <property type="project" value="TreeGrafter"/>
</dbReference>
<feature type="domain" description="Ribosome maturation factor RimP C-terminal" evidence="5">
    <location>
        <begin position="162"/>
        <end position="223"/>
    </location>
</feature>
<name>A0A069CVK8_WEIOS</name>
<comment type="subcellular location">
    <subcellularLocation>
        <location evidence="3">Cytoplasm</location>
    </subcellularLocation>
</comment>
<organism evidence="6 7">
    <name type="scientific">Weissella oryzae (strain DSM 25784 / JCM 18191 / LMG 30913 / SG25)</name>
    <dbReference type="NCBI Taxonomy" id="1329250"/>
    <lineage>
        <taxon>Bacteria</taxon>
        <taxon>Bacillati</taxon>
        <taxon>Bacillota</taxon>
        <taxon>Bacilli</taxon>
        <taxon>Lactobacillales</taxon>
        <taxon>Lactobacillaceae</taxon>
        <taxon>Weissella</taxon>
    </lineage>
</organism>
<dbReference type="Pfam" id="PF17384">
    <property type="entry name" value="DUF150_C"/>
    <property type="match status" value="2"/>
</dbReference>
<dbReference type="CDD" id="cd01734">
    <property type="entry name" value="YlxS_C"/>
    <property type="match status" value="2"/>
</dbReference>
<reference evidence="7" key="1">
    <citation type="journal article" date="2014" name="Genome Announc.">
        <title>Draft genome sequence of Weissella oryzae SG25T, isolated from fermented rice grains.</title>
        <authorList>
            <person name="Tanizawa Y."/>
            <person name="Fujisawa T."/>
            <person name="Mochizuki T."/>
            <person name="Kaminuma E."/>
            <person name="Suzuki Y."/>
            <person name="Nakamura Y."/>
            <person name="Tohno M."/>
        </authorList>
    </citation>
    <scope>NUCLEOTIDE SEQUENCE [LARGE SCALE GENOMIC DNA]</scope>
    <source>
        <strain evidence="7">DSM 25784 / JCM 18191 / LMG 30913 / SG25</strain>
    </source>
</reference>
<dbReference type="RefSeq" id="WP_027699257.1">
    <property type="nucleotide sequence ID" value="NZ_DF820491.1"/>
</dbReference>
<dbReference type="STRING" id="1329250.WOSG25_080850"/>
<accession>A0A069CVK8</accession>
<dbReference type="GO" id="GO:0005829">
    <property type="term" value="C:cytosol"/>
    <property type="evidence" value="ECO:0007669"/>
    <property type="project" value="TreeGrafter"/>
</dbReference>
<sequence length="228" mass="25670">MTGVVETVKTVLTPILAEREFDLWDVIYEKQDSDMVLRILVDRQHGAITMDDLVMLTELIGEQLDQIAPDPFPAAYMMDVSSPGAQRALKRLEDFTWALEKTIHLELNVPLDDLTEFDAELQAVTDSSLTLVKTTKGKRKTLELPMNQVKSAHLAISQVRILTSQEDFAWAINKMVHVSTYQKIAGVKDFTGELLKADETILELKMDDEQVVEIPRAAVAQARQANDF</sequence>
<dbReference type="HAMAP" id="MF_01077">
    <property type="entry name" value="RimP"/>
    <property type="match status" value="1"/>
</dbReference>
<dbReference type="GO" id="GO:0000028">
    <property type="term" value="P:ribosomal small subunit assembly"/>
    <property type="evidence" value="ECO:0007669"/>
    <property type="project" value="TreeGrafter"/>
</dbReference>
<dbReference type="Gene3D" id="2.30.30.180">
    <property type="entry name" value="Ribosome maturation factor RimP, C-terminal domain"/>
    <property type="match status" value="2"/>
</dbReference>
<dbReference type="SUPFAM" id="SSF74942">
    <property type="entry name" value="YhbC-like, C-terminal domain"/>
    <property type="match status" value="2"/>
</dbReference>
<dbReference type="PANTHER" id="PTHR33867:SF1">
    <property type="entry name" value="RIBOSOME MATURATION FACTOR RIMP"/>
    <property type="match status" value="1"/>
</dbReference>
<dbReference type="InterPro" id="IPR003728">
    <property type="entry name" value="Ribosome_maturation_RimP"/>
</dbReference>
<evidence type="ECO:0000256" key="3">
    <source>
        <dbReference type="HAMAP-Rule" id="MF_01077"/>
    </source>
</evidence>